<dbReference type="EMBL" id="FOFZ01000002">
    <property type="protein sequence ID" value="SEQ34657.1"/>
    <property type="molecule type" value="Genomic_DNA"/>
</dbReference>
<dbReference type="PANTHER" id="PTHR21180:SF32">
    <property type="entry name" value="ENDONUCLEASE_EXONUCLEASE_PHOSPHATASE FAMILY DOMAIN-CONTAINING PROTEIN 1"/>
    <property type="match status" value="1"/>
</dbReference>
<dbReference type="OrthoDB" id="981124at2"/>
<dbReference type="AlphaFoldDB" id="A0A1H9F9S9"/>
<evidence type="ECO:0000256" key="1">
    <source>
        <dbReference type="SAM" id="Phobius"/>
    </source>
</evidence>
<dbReference type="GO" id="GO:0015628">
    <property type="term" value="P:protein secretion by the type II secretion system"/>
    <property type="evidence" value="ECO:0007669"/>
    <property type="project" value="TreeGrafter"/>
</dbReference>
<keyword evidence="1" id="KW-1133">Transmembrane helix</keyword>
<evidence type="ECO:0000313" key="3">
    <source>
        <dbReference type="Proteomes" id="UP000183658"/>
    </source>
</evidence>
<keyword evidence="1" id="KW-0472">Membrane</keyword>
<dbReference type="Pfam" id="PF12836">
    <property type="entry name" value="HHH_3"/>
    <property type="match status" value="2"/>
</dbReference>
<reference evidence="3" key="1">
    <citation type="submission" date="2016-10" db="EMBL/GenBank/DDBJ databases">
        <authorList>
            <person name="Varghese N."/>
            <person name="Submissions S."/>
        </authorList>
    </citation>
    <scope>NUCLEOTIDE SEQUENCE [LARGE SCALE GENOMIC DNA]</scope>
    <source>
        <strain evidence="3">DSM 15719</strain>
    </source>
</reference>
<keyword evidence="1" id="KW-0812">Transmembrane</keyword>
<dbReference type="GO" id="GO:0015627">
    <property type="term" value="C:type II protein secretion system complex"/>
    <property type="evidence" value="ECO:0007669"/>
    <property type="project" value="TreeGrafter"/>
</dbReference>
<feature type="transmembrane region" description="Helical" evidence="1">
    <location>
        <begin position="20"/>
        <end position="37"/>
    </location>
</feature>
<dbReference type="InterPro" id="IPR051675">
    <property type="entry name" value="Endo/Exo/Phosphatase_dom_1"/>
</dbReference>
<keyword evidence="3" id="KW-1185">Reference proteome</keyword>
<dbReference type="InterPro" id="IPR010994">
    <property type="entry name" value="RuvA_2-like"/>
</dbReference>
<protein>
    <submittedName>
        <fullName evidence="2">DNA uptake protein ComE</fullName>
    </submittedName>
</protein>
<organism evidence="2 3">
    <name type="scientific">Flavobacterium frigoris</name>
    <dbReference type="NCBI Taxonomy" id="229204"/>
    <lineage>
        <taxon>Bacteria</taxon>
        <taxon>Pseudomonadati</taxon>
        <taxon>Bacteroidota</taxon>
        <taxon>Flavobacteriia</taxon>
        <taxon>Flavobacteriales</taxon>
        <taxon>Flavobacteriaceae</taxon>
        <taxon>Flavobacterium</taxon>
    </lineage>
</organism>
<dbReference type="RefSeq" id="WP_074721369.1">
    <property type="nucleotide sequence ID" value="NZ_FOFZ01000002.1"/>
</dbReference>
<dbReference type="PANTHER" id="PTHR21180">
    <property type="entry name" value="ENDONUCLEASE/EXONUCLEASE/PHOSPHATASE FAMILY DOMAIN-CONTAINING PROTEIN 1"/>
    <property type="match status" value="1"/>
</dbReference>
<accession>A0A1H9F9S9</accession>
<dbReference type="Gene3D" id="1.10.150.280">
    <property type="entry name" value="AF1531-like domain"/>
    <property type="match status" value="2"/>
</dbReference>
<name>A0A1H9F9S9_FLAFI</name>
<dbReference type="Proteomes" id="UP000183658">
    <property type="component" value="Unassembled WGS sequence"/>
</dbReference>
<gene>
    <name evidence="2" type="ORF">SAMN05444355_102123</name>
</gene>
<evidence type="ECO:0000313" key="2">
    <source>
        <dbReference type="EMBL" id="SEQ34657.1"/>
    </source>
</evidence>
<sequence length="295" mass="34102">MHLRGIRSYFAFSAEQRAGILILFAIIIVLQSVYYFFDFSSLQTISPNKQKWLSMQSKIDSLKESNPKYSKKIYLFNPNFITDYKGYKLGMSVLEIDRLLDYRKENKYVNSPKEFQAVTQISDSLLNVIAPYFKFPNWVKNKAESRGYIKYEKMGFAKKEKIVLIDINRATQEDLIKIYGIGEAISLRILKLKESLGGFVSMDQMTDVWGLSPEVVANLNSHFKVYTLPLVNKIAINNASLKEISQFSYFRYALAKEIVTYRSMNGDIRNIEDLTKIKGFPVDKANIIALYLDFN</sequence>
<dbReference type="SUPFAM" id="SSF47781">
    <property type="entry name" value="RuvA domain 2-like"/>
    <property type="match status" value="3"/>
</dbReference>
<proteinExistence type="predicted"/>